<protein>
    <submittedName>
        <fullName evidence="2">Uncharacterized protein</fullName>
    </submittedName>
</protein>
<name>A0A6C0JID7_9ZZZZ</name>
<organism evidence="2">
    <name type="scientific">viral metagenome</name>
    <dbReference type="NCBI Taxonomy" id="1070528"/>
    <lineage>
        <taxon>unclassified sequences</taxon>
        <taxon>metagenomes</taxon>
        <taxon>organismal metagenomes</taxon>
    </lineage>
</organism>
<dbReference type="EMBL" id="MN740401">
    <property type="protein sequence ID" value="QHU04520.1"/>
    <property type="molecule type" value="Genomic_DNA"/>
</dbReference>
<evidence type="ECO:0000313" key="2">
    <source>
        <dbReference type="EMBL" id="QHU04520.1"/>
    </source>
</evidence>
<keyword evidence="1" id="KW-0472">Membrane</keyword>
<keyword evidence="1" id="KW-1133">Transmembrane helix</keyword>
<accession>A0A6C0JID7</accession>
<keyword evidence="1" id="KW-0812">Transmembrane</keyword>
<reference evidence="2" key="1">
    <citation type="journal article" date="2020" name="Nature">
        <title>Giant virus diversity and host interactions through global metagenomics.</title>
        <authorList>
            <person name="Schulz F."/>
            <person name="Roux S."/>
            <person name="Paez-Espino D."/>
            <person name="Jungbluth S."/>
            <person name="Walsh D.A."/>
            <person name="Denef V.J."/>
            <person name="McMahon K.D."/>
            <person name="Konstantinidis K.T."/>
            <person name="Eloe-Fadrosh E.A."/>
            <person name="Kyrpides N.C."/>
            <person name="Woyke T."/>
        </authorList>
    </citation>
    <scope>NUCLEOTIDE SEQUENCE</scope>
    <source>
        <strain evidence="2">GVMAG-M-3300027708-51</strain>
    </source>
</reference>
<sequence>MRLSGTNELVAIAVVILVTCFSPSLVGPLVRSNVGKALALAGTAYVALNVSQPLALFLAVLIVSCCSKDGMEYMCKTSMSTKETCEATANGGTWDDSTKKCKCGGV</sequence>
<evidence type="ECO:0000256" key="1">
    <source>
        <dbReference type="SAM" id="Phobius"/>
    </source>
</evidence>
<feature type="transmembrane region" description="Helical" evidence="1">
    <location>
        <begin position="44"/>
        <end position="66"/>
    </location>
</feature>
<proteinExistence type="predicted"/>
<dbReference type="AlphaFoldDB" id="A0A6C0JID7"/>